<keyword evidence="13" id="KW-0325">Glycoprotein</keyword>
<keyword evidence="8" id="KW-0391">Immunity</keyword>
<evidence type="ECO:0000256" key="8">
    <source>
        <dbReference type="ARBA" id="ARBA00022859"/>
    </source>
</evidence>
<dbReference type="GO" id="GO:0045087">
    <property type="term" value="P:innate immune response"/>
    <property type="evidence" value="ECO:0007669"/>
    <property type="project" value="UniProtKB-KW"/>
</dbReference>
<keyword evidence="14" id="KW-0594">Phospholipid biosynthesis</keyword>
<reference evidence="20" key="1">
    <citation type="submission" date="2020-10" db="EMBL/GenBank/DDBJ databases">
        <title>Feather gene expression reveals the developmental basis of iridescence in African starlings.</title>
        <authorList>
            <person name="Rubenstein D.R."/>
        </authorList>
    </citation>
    <scope>NUCLEOTIDE SEQUENCE</scope>
    <source>
        <strain evidence="20">SS15</strain>
        <tissue evidence="20">Liver</tissue>
    </source>
</reference>
<evidence type="ECO:0000313" key="22">
    <source>
        <dbReference type="Proteomes" id="UP000618051"/>
    </source>
</evidence>
<evidence type="ECO:0000256" key="19">
    <source>
        <dbReference type="SAM" id="Phobius"/>
    </source>
</evidence>
<dbReference type="GO" id="GO:0005886">
    <property type="term" value="C:plasma membrane"/>
    <property type="evidence" value="ECO:0007669"/>
    <property type="project" value="UniProtKB-SubCell"/>
</dbReference>
<keyword evidence="9 19" id="KW-1133">Transmembrane helix</keyword>
<dbReference type="EMBL" id="JADDUC020000004">
    <property type="protein sequence ID" value="KAI1240057.1"/>
    <property type="molecule type" value="Genomic_DNA"/>
</dbReference>
<gene>
    <name evidence="21" type="ORF">IHE44_0011504</name>
    <name evidence="20" type="ORF">IHE44_003868</name>
</gene>
<keyword evidence="4" id="KW-1003">Cell membrane</keyword>
<evidence type="ECO:0000256" key="6">
    <source>
        <dbReference type="ARBA" id="ARBA00022588"/>
    </source>
</evidence>
<feature type="transmembrane region" description="Helical" evidence="19">
    <location>
        <begin position="205"/>
        <end position="227"/>
    </location>
</feature>
<dbReference type="Proteomes" id="UP000618051">
    <property type="component" value="Unassembled WGS sequence"/>
</dbReference>
<proteinExistence type="inferred from homology"/>
<evidence type="ECO:0000313" key="20">
    <source>
        <dbReference type="EMBL" id="KAG0116577.1"/>
    </source>
</evidence>
<dbReference type="InterPro" id="IPR005016">
    <property type="entry name" value="TDE1/TMS"/>
</dbReference>
<dbReference type="PANTHER" id="PTHR10383:SF16">
    <property type="entry name" value="SERINE INCORPORATOR 5"/>
    <property type="match status" value="1"/>
</dbReference>
<dbReference type="OrthoDB" id="5963193at2759"/>
<evidence type="ECO:0000256" key="2">
    <source>
        <dbReference type="ARBA" id="ARBA00006665"/>
    </source>
</evidence>
<keyword evidence="7 19" id="KW-0812">Transmembrane</keyword>
<evidence type="ECO:0000256" key="18">
    <source>
        <dbReference type="ARBA" id="ARBA00024631"/>
    </source>
</evidence>
<comment type="catalytic activity">
    <reaction evidence="16">
        <text>a 1,2-diacyl-sn-glycero-3-phospho-L-serine(in) = a 1,2-diacyl-sn-glycero-3-phospho-L-serine(out)</text>
        <dbReference type="Rhea" id="RHEA:38663"/>
        <dbReference type="ChEBI" id="CHEBI:57262"/>
    </reaction>
</comment>
<comment type="caution">
    <text evidence="20">The sequence shown here is derived from an EMBL/GenBank/DDBJ whole genome shotgun (WGS) entry which is preliminary data.</text>
</comment>
<evidence type="ECO:0000256" key="5">
    <source>
        <dbReference type="ARBA" id="ARBA00022516"/>
    </source>
</evidence>
<evidence type="ECO:0000256" key="11">
    <source>
        <dbReference type="ARBA" id="ARBA00023118"/>
    </source>
</evidence>
<keyword evidence="5" id="KW-0444">Lipid biosynthesis</keyword>
<evidence type="ECO:0000256" key="16">
    <source>
        <dbReference type="ARBA" id="ARBA00024479"/>
    </source>
</evidence>
<evidence type="ECO:0000256" key="13">
    <source>
        <dbReference type="ARBA" id="ARBA00023180"/>
    </source>
</evidence>
<reference evidence="21" key="3">
    <citation type="submission" date="2022-01" db="EMBL/GenBank/DDBJ databases">
        <authorList>
            <person name="Rubenstein D.R."/>
        </authorList>
    </citation>
    <scope>NUCLEOTIDE SEQUENCE</scope>
    <source>
        <strain evidence="21">SS15</strain>
        <tissue evidence="21">Liver</tissue>
    </source>
</reference>
<keyword evidence="10" id="KW-0443">Lipid metabolism</keyword>
<keyword evidence="15" id="KW-1208">Phospholipid metabolism</keyword>
<dbReference type="Pfam" id="PF03348">
    <property type="entry name" value="Serinc"/>
    <property type="match status" value="1"/>
</dbReference>
<keyword evidence="11" id="KW-0051">Antiviral defense</keyword>
<organism evidence="20">
    <name type="scientific">Lamprotornis superbus</name>
    <dbReference type="NCBI Taxonomy" id="245042"/>
    <lineage>
        <taxon>Eukaryota</taxon>
        <taxon>Metazoa</taxon>
        <taxon>Chordata</taxon>
        <taxon>Craniata</taxon>
        <taxon>Vertebrata</taxon>
        <taxon>Euteleostomi</taxon>
        <taxon>Archelosauria</taxon>
        <taxon>Archosauria</taxon>
        <taxon>Dinosauria</taxon>
        <taxon>Saurischia</taxon>
        <taxon>Theropoda</taxon>
        <taxon>Coelurosauria</taxon>
        <taxon>Aves</taxon>
        <taxon>Neognathae</taxon>
        <taxon>Neoaves</taxon>
        <taxon>Telluraves</taxon>
        <taxon>Australaves</taxon>
        <taxon>Passeriformes</taxon>
        <taxon>Sturnidae</taxon>
        <taxon>Lamprotornis</taxon>
    </lineage>
</organism>
<dbReference type="GO" id="GO:0008654">
    <property type="term" value="P:phospholipid biosynthetic process"/>
    <property type="evidence" value="ECO:0007669"/>
    <property type="project" value="UniProtKB-KW"/>
</dbReference>
<evidence type="ECO:0000256" key="4">
    <source>
        <dbReference type="ARBA" id="ARBA00022475"/>
    </source>
</evidence>
<comment type="catalytic activity">
    <reaction evidence="17">
        <text>a 1,2-diacyl-sn-glycero-3-phosphoethanolamine(in) = a 1,2-diacyl-sn-glycero-3-phosphoethanolamine(out)</text>
        <dbReference type="Rhea" id="RHEA:38895"/>
        <dbReference type="ChEBI" id="CHEBI:64612"/>
    </reaction>
</comment>
<dbReference type="GO" id="GO:0051607">
    <property type="term" value="P:defense response to virus"/>
    <property type="evidence" value="ECO:0007669"/>
    <property type="project" value="UniProtKB-KW"/>
</dbReference>
<evidence type="ECO:0000256" key="10">
    <source>
        <dbReference type="ARBA" id="ARBA00023098"/>
    </source>
</evidence>
<evidence type="ECO:0000313" key="21">
    <source>
        <dbReference type="EMBL" id="KAI1240057.1"/>
    </source>
</evidence>
<dbReference type="EMBL" id="JADDUC010000167">
    <property type="protein sequence ID" value="KAG0116577.1"/>
    <property type="molecule type" value="Genomic_DNA"/>
</dbReference>
<keyword evidence="22" id="KW-1185">Reference proteome</keyword>
<evidence type="ECO:0000256" key="1">
    <source>
        <dbReference type="ARBA" id="ARBA00004651"/>
    </source>
</evidence>
<evidence type="ECO:0000256" key="15">
    <source>
        <dbReference type="ARBA" id="ARBA00023264"/>
    </source>
</evidence>
<evidence type="ECO:0000256" key="9">
    <source>
        <dbReference type="ARBA" id="ARBA00022989"/>
    </source>
</evidence>
<evidence type="ECO:0000256" key="12">
    <source>
        <dbReference type="ARBA" id="ARBA00023136"/>
    </source>
</evidence>
<evidence type="ECO:0000256" key="14">
    <source>
        <dbReference type="ARBA" id="ARBA00023209"/>
    </source>
</evidence>
<dbReference type="AlphaFoldDB" id="A0A835NJB2"/>
<protein>
    <recommendedName>
        <fullName evidence="3">Serine incorporator 5</fullName>
    </recommendedName>
</protein>
<reference evidence="21 22" key="2">
    <citation type="journal article" date="2021" name="J. Hered.">
        <title>Feather Gene Expression Elucidates the Developmental Basis of Plumage Iridescence in African Starlings.</title>
        <authorList>
            <person name="Rubenstein D.R."/>
            <person name="Corvelo A."/>
            <person name="MacManes M.D."/>
            <person name="Maia R."/>
            <person name="Narzisi G."/>
            <person name="Rousaki A."/>
            <person name="Vandenabeele P."/>
            <person name="Shawkey M.D."/>
            <person name="Solomon J."/>
        </authorList>
    </citation>
    <scope>NUCLEOTIDE SEQUENCE [LARGE SCALE GENOMIC DNA]</scope>
    <source>
        <strain evidence="21">SS15</strain>
    </source>
</reference>
<evidence type="ECO:0000256" key="7">
    <source>
        <dbReference type="ARBA" id="ARBA00022692"/>
    </source>
</evidence>
<evidence type="ECO:0000256" key="17">
    <source>
        <dbReference type="ARBA" id="ARBA00024615"/>
    </source>
</evidence>
<comment type="similarity">
    <text evidence="2">Belongs to the TDE1 family.</text>
</comment>
<dbReference type="PANTHER" id="PTHR10383">
    <property type="entry name" value="SERINE INCORPORATOR"/>
    <property type="match status" value="1"/>
</dbReference>
<keyword evidence="6" id="KW-0399">Innate immunity</keyword>
<accession>A0A835NJB2</accession>
<evidence type="ECO:0000256" key="3">
    <source>
        <dbReference type="ARBA" id="ARBA00021252"/>
    </source>
</evidence>
<comment type="subcellular location">
    <subcellularLocation>
        <location evidence="1">Cell membrane</location>
        <topology evidence="1">Multi-pass membrane protein</topology>
    </subcellularLocation>
</comment>
<comment type="catalytic activity">
    <reaction evidence="18">
        <text>a 1,2-diacyl-sn-glycero-3-phosphocholine(in) = a 1,2-diacyl-sn-glycero-3-phosphocholine(out)</text>
        <dbReference type="Rhea" id="RHEA:38571"/>
        <dbReference type="ChEBI" id="CHEBI:57643"/>
    </reaction>
</comment>
<sequence>MMLSWTWESITRSSVGVLGYRGASLWQDAVAGQGASPALAASWARSAEAWHGLAQAGPDGACVLLPCAEGHDREHWGGNSHLLCSAPPLPAVQSLWRPPPEVWVCALWRSSGKAGTYGPAWTWDVAPHREGPSPQPEYLPTGLVLDCWVLKSVQEPLNVKIKEGLVARCCFCCVPDGDADAEEHVEKRGGQTVVYDEKKGTVYSYAYFHFVFFLASLYVMMTVTHWFHYESAQIEKFFTGTWSIFWIKMVSCWTSKICLSNN</sequence>
<keyword evidence="12 19" id="KW-0472">Membrane</keyword>
<name>A0A835NJB2_9PASS</name>